<dbReference type="Gene3D" id="2.60.40.10">
    <property type="entry name" value="Immunoglobulins"/>
    <property type="match status" value="9"/>
</dbReference>
<dbReference type="FunFam" id="2.60.40.10:FF:000035">
    <property type="entry name" value="Contactin 1"/>
    <property type="match status" value="1"/>
</dbReference>
<dbReference type="AlphaFoldDB" id="A0A8C4QNL4"/>
<dbReference type="OMA" id="KWRCKAV"/>
<evidence type="ECO:0000256" key="3">
    <source>
        <dbReference type="ARBA" id="ARBA00022475"/>
    </source>
</evidence>
<keyword evidence="5 13" id="KW-0732">Signal</keyword>
<dbReference type="FunFam" id="2.60.40.10:FF:000047">
    <property type="entry name" value="Contactin 1"/>
    <property type="match status" value="1"/>
</dbReference>
<dbReference type="PANTHER" id="PTHR44170">
    <property type="entry name" value="PROTEIN SIDEKICK"/>
    <property type="match status" value="1"/>
</dbReference>
<comment type="subcellular location">
    <subcellularLocation>
        <location evidence="1">Cell membrane</location>
        <topology evidence="1">Lipid-anchor</topology>
        <topology evidence="1">GPI-anchor</topology>
    </subcellularLocation>
</comment>
<dbReference type="GO" id="GO:0030424">
    <property type="term" value="C:axon"/>
    <property type="evidence" value="ECO:0007669"/>
    <property type="project" value="TreeGrafter"/>
</dbReference>
<reference evidence="16" key="1">
    <citation type="submission" date="2025-08" db="UniProtKB">
        <authorList>
            <consortium name="Ensembl"/>
        </authorList>
    </citation>
    <scope>IDENTIFICATION</scope>
</reference>
<proteinExistence type="inferred from homology"/>
<sequence>MMLLWQLLLLCCLLNCLAEQQREDFGPIFLEEPQDTLYAAEGISQNITLHCKAKGNPHPVYRWLVNGTAVSVGSHQFLQHGGNLLLNLLSKKREVMTVQCLARNAYGSVLSRKALLQPQYLDQFSNQPRKAIRAALHRGVRLHCYPPQYSPSEAILQFRWLFNSFPMLVTVDERRFVSQLSGDLYIASTEPQDSGRYACLVGAVINKSNKLVFSQFAPLDLHKDGRSGSFPPRMALVPQEMTFALVNRSIRLECFAKGNPVPQVSWRRVQGEIPATAQILAFGAVIFFPVVQKSDEGVYKCEAQNPLGNAVAQSHLIVHEALTWTKELSRMELDIGDELHWDCKASGNPTPSYSWLKNGESLISTMFPHQDPRRDKLHLGPQGELHIFFVELSDSGMYQCLTRNANGSLSSSAELRVRTYEPYFHMSRKERVVVAVEWGEAQIPCKPRASPPAEITWSRPGIPLDLSSKRVQVLSDGMLSIQNLKQDDAGPYTCLAENVKGKSSLTFHLAIKRATWMAKPPKDILVNVSKRAVFQCRADADPTLNVTYSWLMRGQSIDFTSTENHFTLNKKGKGDGDLTIHDVRLSDAGKYTCITRTDVDNISASAQLIVRGPPGPPRAPQVTDVTEHMVMLSWKPGSSNHSPIRKYTVQHRTLHSHQWKRAITVPSKVLGSMHTAVVEGLIPWMNYEFRIIAANDHGRGEPSKASYRIRTKAAPPVSVPSHVGRGGGELHQLVITWTPIPKELHYGEGFGYTVAFRPQQSTEDWTQVIVDDAQKSYYTISHPSIPPYTPYSVHVGTFNILGEGPDSNETIIFSGEAEPTAAPSVVGATSLSAFTAAVCWMPIHPATVRGVLLGYRIQYWIADWNDTQLVLTSANETSKELSGLLPSTTYIVEIRAYNSAGFGPPSDLINVTTLKPPPRQVRGVTALVWPTTGVQLRWRPVMSFQNESSLIGYKVPRGDSS</sequence>
<feature type="domain" description="Fibronectin type-III" evidence="15">
    <location>
        <begin position="616"/>
        <end position="714"/>
    </location>
</feature>
<evidence type="ECO:0000256" key="9">
    <source>
        <dbReference type="ARBA" id="ARBA00023157"/>
    </source>
</evidence>
<keyword evidence="6" id="KW-0677">Repeat</keyword>
<dbReference type="PROSITE" id="PS50853">
    <property type="entry name" value="FN3"/>
    <property type="match status" value="3"/>
</dbReference>
<keyword evidence="8" id="KW-0472">Membrane</keyword>
<dbReference type="InterPro" id="IPR007110">
    <property type="entry name" value="Ig-like_dom"/>
</dbReference>
<feature type="domain" description="Ig-like" evidence="14">
    <location>
        <begin position="422"/>
        <end position="506"/>
    </location>
</feature>
<dbReference type="Ensembl" id="ENSEBUT00000018735.1">
    <property type="protein sequence ID" value="ENSEBUP00000018160.1"/>
    <property type="gene ID" value="ENSEBUG00000011339.1"/>
</dbReference>
<dbReference type="CDD" id="cd00063">
    <property type="entry name" value="FN3"/>
    <property type="match status" value="3"/>
</dbReference>
<dbReference type="FunFam" id="2.60.40.10:FF:000064">
    <property type="entry name" value="Contactin 1"/>
    <property type="match status" value="1"/>
</dbReference>
<feature type="domain" description="Ig-like" evidence="14">
    <location>
        <begin position="232"/>
        <end position="305"/>
    </location>
</feature>
<evidence type="ECO:0000256" key="8">
    <source>
        <dbReference type="ARBA" id="ARBA00023136"/>
    </source>
</evidence>
<dbReference type="SUPFAM" id="SSF48726">
    <property type="entry name" value="Immunoglobulin"/>
    <property type="match status" value="6"/>
</dbReference>
<dbReference type="FunFam" id="2.60.40.10:FF:000004">
    <property type="entry name" value="DCC isoform 1"/>
    <property type="match status" value="1"/>
</dbReference>
<feature type="signal peptide" evidence="13">
    <location>
        <begin position="1"/>
        <end position="18"/>
    </location>
</feature>
<dbReference type="FunFam" id="2.60.40.10:FF:000005">
    <property type="entry name" value="Neuronal cell adhesion molecule"/>
    <property type="match status" value="1"/>
</dbReference>
<evidence type="ECO:0000313" key="17">
    <source>
        <dbReference type="Proteomes" id="UP000694388"/>
    </source>
</evidence>
<organism evidence="16 17">
    <name type="scientific">Eptatretus burgeri</name>
    <name type="common">Inshore hagfish</name>
    <dbReference type="NCBI Taxonomy" id="7764"/>
    <lineage>
        <taxon>Eukaryota</taxon>
        <taxon>Metazoa</taxon>
        <taxon>Chordata</taxon>
        <taxon>Craniata</taxon>
        <taxon>Vertebrata</taxon>
        <taxon>Cyclostomata</taxon>
        <taxon>Myxini</taxon>
        <taxon>Myxiniformes</taxon>
        <taxon>Myxinidae</taxon>
        <taxon>Eptatretinae</taxon>
        <taxon>Eptatretus</taxon>
    </lineage>
</organism>
<dbReference type="InterPro" id="IPR013098">
    <property type="entry name" value="Ig_I-set"/>
</dbReference>
<dbReference type="Pfam" id="PF13927">
    <property type="entry name" value="Ig_3"/>
    <property type="match status" value="2"/>
</dbReference>
<feature type="domain" description="Fibronectin type-III" evidence="15">
    <location>
        <begin position="716"/>
        <end position="820"/>
    </location>
</feature>
<evidence type="ECO:0000313" key="16">
    <source>
        <dbReference type="Ensembl" id="ENSEBUP00000018160.1"/>
    </source>
</evidence>
<protein>
    <submittedName>
        <fullName evidence="16">Contactin 3a, tandem duplicate 2</fullName>
    </submittedName>
</protein>
<evidence type="ECO:0000256" key="4">
    <source>
        <dbReference type="ARBA" id="ARBA00022622"/>
    </source>
</evidence>
<evidence type="ECO:0000256" key="6">
    <source>
        <dbReference type="ARBA" id="ARBA00022737"/>
    </source>
</evidence>
<evidence type="ECO:0000256" key="12">
    <source>
        <dbReference type="ARBA" id="ARBA00023319"/>
    </source>
</evidence>
<evidence type="ECO:0000256" key="10">
    <source>
        <dbReference type="ARBA" id="ARBA00023180"/>
    </source>
</evidence>
<dbReference type="PANTHER" id="PTHR44170:SF58">
    <property type="entry name" value="PROTEIN TURTLE HOMOLOG A-LIKE ISOFORM X1"/>
    <property type="match status" value="1"/>
</dbReference>
<dbReference type="GeneTree" id="ENSGT00940000164703"/>
<dbReference type="InterPro" id="IPR036116">
    <property type="entry name" value="FN3_sf"/>
</dbReference>
<dbReference type="GO" id="GO:0098632">
    <property type="term" value="F:cell-cell adhesion mediator activity"/>
    <property type="evidence" value="ECO:0007669"/>
    <property type="project" value="TreeGrafter"/>
</dbReference>
<keyword evidence="10" id="KW-0325">Glycoprotein</keyword>
<keyword evidence="12" id="KW-0393">Immunoglobulin domain</keyword>
<keyword evidence="11" id="KW-0449">Lipoprotein</keyword>
<accession>A0A8C4QNL4</accession>
<dbReference type="InterPro" id="IPR003599">
    <property type="entry name" value="Ig_sub"/>
</dbReference>
<evidence type="ECO:0000259" key="14">
    <source>
        <dbReference type="PROSITE" id="PS50835"/>
    </source>
</evidence>
<feature type="domain" description="Ig-like" evidence="14">
    <location>
        <begin position="306"/>
        <end position="416"/>
    </location>
</feature>
<dbReference type="InterPro" id="IPR003961">
    <property type="entry name" value="FN3_dom"/>
</dbReference>
<evidence type="ECO:0000256" key="1">
    <source>
        <dbReference type="ARBA" id="ARBA00004609"/>
    </source>
</evidence>
<dbReference type="SUPFAM" id="SSF49265">
    <property type="entry name" value="Fibronectin type III"/>
    <property type="match status" value="2"/>
</dbReference>
<dbReference type="Pfam" id="PF07679">
    <property type="entry name" value="I-set"/>
    <property type="match status" value="2"/>
</dbReference>
<feature type="domain" description="Ig-like" evidence="14">
    <location>
        <begin position="521"/>
        <end position="603"/>
    </location>
</feature>
<dbReference type="PROSITE" id="PS50835">
    <property type="entry name" value="IG_LIKE"/>
    <property type="match status" value="5"/>
</dbReference>
<dbReference type="SMART" id="SM00060">
    <property type="entry name" value="FN3"/>
    <property type="match status" value="3"/>
</dbReference>
<feature type="domain" description="Fibronectin type-III" evidence="15">
    <location>
        <begin position="822"/>
        <end position="916"/>
    </location>
</feature>
<dbReference type="FunFam" id="2.60.40.10:FF:000028">
    <property type="entry name" value="Neuronal cell adhesion molecule"/>
    <property type="match status" value="1"/>
</dbReference>
<dbReference type="GO" id="GO:0007420">
    <property type="term" value="P:brain development"/>
    <property type="evidence" value="ECO:0007669"/>
    <property type="project" value="TreeGrafter"/>
</dbReference>
<keyword evidence="7" id="KW-0130">Cell adhesion</keyword>
<dbReference type="FunFam" id="2.60.40.10:FF:000052">
    <property type="entry name" value="Contactin 1"/>
    <property type="match status" value="1"/>
</dbReference>
<dbReference type="Pfam" id="PF00041">
    <property type="entry name" value="fn3"/>
    <property type="match status" value="2"/>
</dbReference>
<dbReference type="GO" id="GO:0007411">
    <property type="term" value="P:axon guidance"/>
    <property type="evidence" value="ECO:0007669"/>
    <property type="project" value="TreeGrafter"/>
</dbReference>
<dbReference type="GO" id="GO:0005886">
    <property type="term" value="C:plasma membrane"/>
    <property type="evidence" value="ECO:0007669"/>
    <property type="project" value="UniProtKB-SubCell"/>
</dbReference>
<evidence type="ECO:0000256" key="2">
    <source>
        <dbReference type="ARBA" id="ARBA00009812"/>
    </source>
</evidence>
<keyword evidence="4" id="KW-0336">GPI-anchor</keyword>
<dbReference type="GO" id="GO:0098552">
    <property type="term" value="C:side of membrane"/>
    <property type="evidence" value="ECO:0007669"/>
    <property type="project" value="UniProtKB-KW"/>
</dbReference>
<dbReference type="Proteomes" id="UP000694388">
    <property type="component" value="Unplaced"/>
</dbReference>
<evidence type="ECO:0000256" key="5">
    <source>
        <dbReference type="ARBA" id="ARBA00022729"/>
    </source>
</evidence>
<dbReference type="SMART" id="SM00408">
    <property type="entry name" value="IGc2"/>
    <property type="match status" value="5"/>
</dbReference>
<evidence type="ECO:0000259" key="15">
    <source>
        <dbReference type="PROSITE" id="PS50853"/>
    </source>
</evidence>
<evidence type="ECO:0000256" key="13">
    <source>
        <dbReference type="SAM" id="SignalP"/>
    </source>
</evidence>
<dbReference type="InterPro" id="IPR036179">
    <property type="entry name" value="Ig-like_dom_sf"/>
</dbReference>
<dbReference type="FunFam" id="2.60.40.10:FF:000032">
    <property type="entry name" value="palladin isoform X1"/>
    <property type="match status" value="1"/>
</dbReference>
<keyword evidence="17" id="KW-1185">Reference proteome</keyword>
<keyword evidence="9" id="KW-1015">Disulfide bond</keyword>
<keyword evidence="3" id="KW-1003">Cell membrane</keyword>
<reference evidence="16" key="2">
    <citation type="submission" date="2025-09" db="UniProtKB">
        <authorList>
            <consortium name="Ensembl"/>
        </authorList>
    </citation>
    <scope>IDENTIFICATION</scope>
</reference>
<feature type="chain" id="PRO_5034443515" evidence="13">
    <location>
        <begin position="19"/>
        <end position="961"/>
    </location>
</feature>
<comment type="similarity">
    <text evidence="2">Belongs to the immunoglobulin superfamily. Contactin family.</text>
</comment>
<evidence type="ECO:0000256" key="11">
    <source>
        <dbReference type="ARBA" id="ARBA00023288"/>
    </source>
</evidence>
<dbReference type="SMART" id="SM00409">
    <property type="entry name" value="IG"/>
    <property type="match status" value="6"/>
</dbReference>
<dbReference type="InterPro" id="IPR013783">
    <property type="entry name" value="Ig-like_fold"/>
</dbReference>
<dbReference type="InterPro" id="IPR003598">
    <property type="entry name" value="Ig_sub2"/>
</dbReference>
<name>A0A8C4QNL4_EPTBU</name>
<evidence type="ECO:0000256" key="7">
    <source>
        <dbReference type="ARBA" id="ARBA00022889"/>
    </source>
</evidence>
<feature type="domain" description="Ig-like" evidence="14">
    <location>
        <begin position="27"/>
        <end position="212"/>
    </location>
</feature>